<gene>
    <name evidence="2" type="primary">OCIAD2</name>
</gene>
<dbReference type="PANTHER" id="PTHR13336:SF2">
    <property type="entry name" value="OCIA DOMAIN-CONTAINING PROTEIN 2"/>
    <property type="match status" value="1"/>
</dbReference>
<name>A0A8C5MCP7_9ANUR</name>
<dbReference type="GO" id="GO:0005743">
    <property type="term" value="C:mitochondrial inner membrane"/>
    <property type="evidence" value="ECO:0007669"/>
    <property type="project" value="TreeGrafter"/>
</dbReference>
<accession>A0A8C5MCP7</accession>
<dbReference type="OrthoDB" id="10003372at2759"/>
<dbReference type="PANTHER" id="PTHR13336">
    <property type="entry name" value="OVARIAN CARCINOMA IMMUNOREACTIVE ANTIGEN"/>
    <property type="match status" value="1"/>
</dbReference>
<dbReference type="AlphaFoldDB" id="A0A8C5MCP7"/>
<evidence type="ECO:0000259" key="1">
    <source>
        <dbReference type="Pfam" id="PF07051"/>
    </source>
</evidence>
<reference evidence="2" key="1">
    <citation type="submission" date="2025-08" db="UniProtKB">
        <authorList>
            <consortium name="Ensembl"/>
        </authorList>
    </citation>
    <scope>IDENTIFICATION</scope>
</reference>
<reference evidence="2" key="2">
    <citation type="submission" date="2025-09" db="UniProtKB">
        <authorList>
            <consortium name="Ensembl"/>
        </authorList>
    </citation>
    <scope>IDENTIFICATION</scope>
</reference>
<evidence type="ECO:0000313" key="3">
    <source>
        <dbReference type="Proteomes" id="UP000694569"/>
    </source>
</evidence>
<proteinExistence type="predicted"/>
<dbReference type="InterPro" id="IPR040187">
    <property type="entry name" value="OCAD1/2"/>
</dbReference>
<dbReference type="Proteomes" id="UP000694569">
    <property type="component" value="Unplaced"/>
</dbReference>
<feature type="domain" description="OCIA" evidence="1">
    <location>
        <begin position="25"/>
        <end position="102"/>
    </location>
</feature>
<dbReference type="GeneTree" id="ENSGT00530000063690"/>
<evidence type="ECO:0000313" key="2">
    <source>
        <dbReference type="Ensembl" id="ENSLLEP00000012168.1"/>
    </source>
</evidence>
<organism evidence="2 3">
    <name type="scientific">Leptobrachium leishanense</name>
    <name type="common">Leishan spiny toad</name>
    <dbReference type="NCBI Taxonomy" id="445787"/>
    <lineage>
        <taxon>Eukaryota</taxon>
        <taxon>Metazoa</taxon>
        <taxon>Chordata</taxon>
        <taxon>Craniata</taxon>
        <taxon>Vertebrata</taxon>
        <taxon>Euteleostomi</taxon>
        <taxon>Amphibia</taxon>
        <taxon>Batrachia</taxon>
        <taxon>Anura</taxon>
        <taxon>Pelobatoidea</taxon>
        <taxon>Megophryidae</taxon>
        <taxon>Leptobrachium</taxon>
    </lineage>
</organism>
<protein>
    <submittedName>
        <fullName evidence="2">OCIA domain containing 2</fullName>
    </submittedName>
</protein>
<dbReference type="InterPro" id="IPR009764">
    <property type="entry name" value="OCIA_dom"/>
</dbReference>
<keyword evidence="3" id="KW-1185">Reference proteome</keyword>
<sequence length="160" mass="17658">MSEEQAPSKPVGPSSTMHCPISHAHREDFAKIMKECKEESFWQRALPLSLGSMLVTQGLLYQGYLKPNKRFGPLPKLVLAGLLGFAIGKISYAKVCQKKFEKAGMKPMFDSGFVPAFTGGFFPPFKQHHHKKCHHTCEECKAKAAGEQKPPTESSPPSSP</sequence>
<dbReference type="Ensembl" id="ENSLLET00000012647.1">
    <property type="protein sequence ID" value="ENSLLEP00000012168.1"/>
    <property type="gene ID" value="ENSLLEG00000007734.1"/>
</dbReference>
<dbReference type="Pfam" id="PF07051">
    <property type="entry name" value="OCIA"/>
    <property type="match status" value="1"/>
</dbReference>